<dbReference type="PANTHER" id="PTHR24410">
    <property type="entry name" value="HL07962P-RELATED"/>
    <property type="match status" value="1"/>
</dbReference>
<reference evidence="3" key="1">
    <citation type="submission" date="2020-06" db="EMBL/GenBank/DDBJ databases">
        <authorList>
            <consortium name="Plant Systems Biology data submission"/>
        </authorList>
    </citation>
    <scope>NUCLEOTIDE SEQUENCE</scope>
    <source>
        <strain evidence="3">D6</strain>
    </source>
</reference>
<name>A0A9N8E6Z9_9STRA</name>
<feature type="compositionally biased region" description="Polar residues" evidence="1">
    <location>
        <begin position="336"/>
        <end position="345"/>
    </location>
</feature>
<evidence type="ECO:0000313" key="3">
    <source>
        <dbReference type="EMBL" id="CAB9515478.1"/>
    </source>
</evidence>
<accession>A0A9N8E6Z9</accession>
<protein>
    <recommendedName>
        <fullName evidence="2">BTB domain-containing protein</fullName>
    </recommendedName>
</protein>
<organism evidence="3 4">
    <name type="scientific">Seminavis robusta</name>
    <dbReference type="NCBI Taxonomy" id="568900"/>
    <lineage>
        <taxon>Eukaryota</taxon>
        <taxon>Sar</taxon>
        <taxon>Stramenopiles</taxon>
        <taxon>Ochrophyta</taxon>
        <taxon>Bacillariophyta</taxon>
        <taxon>Bacillariophyceae</taxon>
        <taxon>Bacillariophycidae</taxon>
        <taxon>Naviculales</taxon>
        <taxon>Naviculaceae</taxon>
        <taxon>Seminavis</taxon>
    </lineage>
</organism>
<feature type="compositionally biased region" description="Basic and acidic residues" evidence="1">
    <location>
        <begin position="454"/>
        <end position="472"/>
    </location>
</feature>
<evidence type="ECO:0000313" key="4">
    <source>
        <dbReference type="Proteomes" id="UP001153069"/>
    </source>
</evidence>
<feature type="region of interest" description="Disordered" evidence="1">
    <location>
        <begin position="294"/>
        <end position="383"/>
    </location>
</feature>
<keyword evidence="4" id="KW-1185">Reference proteome</keyword>
<dbReference type="InterPro" id="IPR051481">
    <property type="entry name" value="BTB-POZ/Galectin-3-binding"/>
</dbReference>
<evidence type="ECO:0000259" key="2">
    <source>
        <dbReference type="Pfam" id="PF00651"/>
    </source>
</evidence>
<dbReference type="Proteomes" id="UP001153069">
    <property type="component" value="Unassembled WGS sequence"/>
</dbReference>
<feature type="domain" description="BTB" evidence="2">
    <location>
        <begin position="42"/>
        <end position="149"/>
    </location>
</feature>
<dbReference type="PANTHER" id="PTHR24410:SF23">
    <property type="entry name" value="BTB DOMAIN-CONTAINING PROTEIN-RELATED"/>
    <property type="match status" value="1"/>
</dbReference>
<dbReference type="AlphaFoldDB" id="A0A9N8E6Z9"/>
<proteinExistence type="predicted"/>
<dbReference type="InterPro" id="IPR011333">
    <property type="entry name" value="SKP1/BTB/POZ_sf"/>
</dbReference>
<dbReference type="Pfam" id="PF00651">
    <property type="entry name" value="BTB"/>
    <property type="match status" value="1"/>
</dbReference>
<evidence type="ECO:0000256" key="1">
    <source>
        <dbReference type="SAM" id="MobiDB-lite"/>
    </source>
</evidence>
<feature type="region of interest" description="Disordered" evidence="1">
    <location>
        <begin position="409"/>
        <end position="472"/>
    </location>
</feature>
<comment type="caution">
    <text evidence="3">The sequence shown here is derived from an EMBL/GenBank/DDBJ whole genome shotgun (WGS) entry which is preliminary data.</text>
</comment>
<dbReference type="EMBL" id="CAICTM010000717">
    <property type="protein sequence ID" value="CAB9515478.1"/>
    <property type="molecule type" value="Genomic_DNA"/>
</dbReference>
<sequence length="472" mass="50743">MQSPSMLGKDYEVMRIPSLVESGYEVVDTATMSLSQRMIACLDNDKMSDLHLIGEDGVKVPACKFVLGSASANLQTLLYNGQEKSTVNVPNCRSKTLRALVEFSCSDMLNTTIWSDTEPVEIVEDMIALAKLAEQYTLPNLKQQVSDVLAPCLEQLPSLACVAYNLVDSKTTLELHAASLEVLRKKPYQAFVKGPGGEIGGIACLSPDKLDTIFRDDGVNAEEIFLFQCLQEWKLANQETYSNTNQICRLVAQHLDFSAMHASDIEDIVLPSGIVDSGSLVTGLMTLAKAAEKKGVSLRSSRRKQARSQKTSEASVKSGGTKGGRGRRFKKPETPSVDSYPTASSYHDETRDEPAAAPVRAPTPEVVTKPPLPPTPSSHSKTIRSLGVALRGPAKAFKSRAKFLGNLTSLRSNSVKEAPSEAETASVVAPTKSPSKTSAPAEVSVSDVSAGTGTEDKSVDGEQRVKECISSE</sequence>
<dbReference type="InterPro" id="IPR000210">
    <property type="entry name" value="BTB/POZ_dom"/>
</dbReference>
<gene>
    <name evidence="3" type="ORF">SEMRO_718_G192210.1</name>
</gene>
<dbReference type="OrthoDB" id="57049at2759"/>
<dbReference type="SUPFAM" id="SSF54695">
    <property type="entry name" value="POZ domain"/>
    <property type="match status" value="1"/>
</dbReference>
<dbReference type="Gene3D" id="3.30.710.10">
    <property type="entry name" value="Potassium Channel Kv1.1, Chain A"/>
    <property type="match status" value="1"/>
</dbReference>